<dbReference type="AlphaFoldDB" id="A0A1R4GBW8"/>
<keyword evidence="3" id="KW-1003">Cell membrane</keyword>
<dbReference type="RefSeq" id="WP_086992539.1">
    <property type="nucleotide sequence ID" value="NZ_FUHU01000043.1"/>
</dbReference>
<dbReference type="PANTHER" id="PTHR30561">
    <property type="entry name" value="SMR FAMILY PROTON-DEPENDENT DRUG EFFLUX TRANSPORTER SUGE"/>
    <property type="match status" value="1"/>
</dbReference>
<dbReference type="InterPro" id="IPR000390">
    <property type="entry name" value="Small_drug/metabolite_transptr"/>
</dbReference>
<evidence type="ECO:0000256" key="4">
    <source>
        <dbReference type="ARBA" id="ARBA00022692"/>
    </source>
</evidence>
<evidence type="ECO:0000256" key="5">
    <source>
        <dbReference type="ARBA" id="ARBA00022989"/>
    </source>
</evidence>
<feature type="transmembrane region" description="Helical" evidence="8">
    <location>
        <begin position="58"/>
        <end position="77"/>
    </location>
</feature>
<sequence>MRAWIILVGSAVFETVWAIALSESNGFSEPVPTVVFVVAAVISMTGLGIAAQHIPIGTAYGVWTGIGAVGTVVYSAVTGQEQLSWFGWLCLVVIVGAVVGLKLTTPGKAEGAPVSDEAGTL</sequence>
<evidence type="ECO:0000256" key="6">
    <source>
        <dbReference type="ARBA" id="ARBA00023136"/>
    </source>
</evidence>
<dbReference type="EMBL" id="FUHU01000043">
    <property type="protein sequence ID" value="SJM65721.1"/>
    <property type="molecule type" value="Genomic_DNA"/>
</dbReference>
<keyword evidence="2" id="KW-0813">Transport</keyword>
<dbReference type="Proteomes" id="UP000195787">
    <property type="component" value="Unassembled WGS sequence"/>
</dbReference>
<dbReference type="SUPFAM" id="SSF103481">
    <property type="entry name" value="Multidrug resistance efflux transporter EmrE"/>
    <property type="match status" value="1"/>
</dbReference>
<keyword evidence="6 8" id="KW-0472">Membrane</keyword>
<reference evidence="9 10" key="1">
    <citation type="submission" date="2017-02" db="EMBL/GenBank/DDBJ databases">
        <authorList>
            <person name="Peterson S.W."/>
        </authorList>
    </citation>
    <scope>NUCLEOTIDE SEQUENCE [LARGE SCALE GENOMIC DNA]</scope>
    <source>
        <strain evidence="9 10">LMG 22410</strain>
    </source>
</reference>
<dbReference type="Pfam" id="PF00893">
    <property type="entry name" value="Multi_Drug_Res"/>
    <property type="match status" value="1"/>
</dbReference>
<dbReference type="OrthoDB" id="21828at2"/>
<dbReference type="Gene3D" id="1.10.3730.20">
    <property type="match status" value="1"/>
</dbReference>
<dbReference type="PANTHER" id="PTHR30561:SF0">
    <property type="entry name" value="GUANIDINIUM EXPORTER"/>
    <property type="match status" value="1"/>
</dbReference>
<evidence type="ECO:0000256" key="8">
    <source>
        <dbReference type="SAM" id="Phobius"/>
    </source>
</evidence>
<keyword evidence="5 8" id="KW-1133">Transmembrane helix</keyword>
<evidence type="ECO:0000256" key="3">
    <source>
        <dbReference type="ARBA" id="ARBA00022475"/>
    </source>
</evidence>
<accession>A0A1R4GBW8</accession>
<keyword evidence="10" id="KW-1185">Reference proteome</keyword>
<evidence type="ECO:0000256" key="2">
    <source>
        <dbReference type="ARBA" id="ARBA00022448"/>
    </source>
</evidence>
<feature type="transmembrane region" description="Helical" evidence="8">
    <location>
        <begin position="83"/>
        <end position="101"/>
    </location>
</feature>
<comment type="similarity">
    <text evidence="7">Belongs to the drug/metabolite transporter (DMT) superfamily. Small multidrug resistance (SMR) (TC 2.A.7.1) family.</text>
</comment>
<dbReference type="InterPro" id="IPR037185">
    <property type="entry name" value="EmrE-like"/>
</dbReference>
<organism evidence="9 10">
    <name type="scientific">Agrococcus casei LMG 22410</name>
    <dbReference type="NCBI Taxonomy" id="1255656"/>
    <lineage>
        <taxon>Bacteria</taxon>
        <taxon>Bacillati</taxon>
        <taxon>Actinomycetota</taxon>
        <taxon>Actinomycetes</taxon>
        <taxon>Micrococcales</taxon>
        <taxon>Microbacteriaceae</taxon>
        <taxon>Agrococcus</taxon>
    </lineage>
</organism>
<dbReference type="GeneID" id="303173673"/>
<evidence type="ECO:0000256" key="7">
    <source>
        <dbReference type="RuleBase" id="RU003942"/>
    </source>
</evidence>
<name>A0A1R4GBW8_9MICO</name>
<dbReference type="GO" id="GO:0022857">
    <property type="term" value="F:transmembrane transporter activity"/>
    <property type="evidence" value="ECO:0007669"/>
    <property type="project" value="InterPro"/>
</dbReference>
<comment type="subcellular location">
    <subcellularLocation>
        <location evidence="1 7">Cell membrane</location>
        <topology evidence="1 7">Multi-pass membrane protein</topology>
    </subcellularLocation>
</comment>
<evidence type="ECO:0000313" key="9">
    <source>
        <dbReference type="EMBL" id="SJM65721.1"/>
    </source>
</evidence>
<evidence type="ECO:0000256" key="1">
    <source>
        <dbReference type="ARBA" id="ARBA00004651"/>
    </source>
</evidence>
<proteinExistence type="inferred from homology"/>
<protein>
    <submittedName>
        <fullName evidence="9">Quaternary ammonium compound-resistance protein SugE</fullName>
    </submittedName>
</protein>
<evidence type="ECO:0000313" key="10">
    <source>
        <dbReference type="Proteomes" id="UP000195787"/>
    </source>
</evidence>
<dbReference type="FunFam" id="1.10.3730.20:FF:000001">
    <property type="entry name" value="Quaternary ammonium compound resistance transporter SugE"/>
    <property type="match status" value="1"/>
</dbReference>
<feature type="transmembrane region" description="Helical" evidence="8">
    <location>
        <begin position="34"/>
        <end position="51"/>
    </location>
</feature>
<keyword evidence="4 7" id="KW-0812">Transmembrane</keyword>
<dbReference type="GO" id="GO:0005886">
    <property type="term" value="C:plasma membrane"/>
    <property type="evidence" value="ECO:0007669"/>
    <property type="project" value="UniProtKB-SubCell"/>
</dbReference>
<gene>
    <name evidence="9" type="ORF">CZ674_10690</name>
</gene>
<dbReference type="InterPro" id="IPR045324">
    <property type="entry name" value="Small_multidrug_res"/>
</dbReference>